<name>A0ABQ4Y8V5_9ASTR</name>
<gene>
    <name evidence="1" type="ORF">Tco_0706960</name>
</gene>
<accession>A0ABQ4Y8V5</accession>
<proteinExistence type="predicted"/>
<reference evidence="1" key="1">
    <citation type="journal article" date="2022" name="Int. J. Mol. Sci.">
        <title>Draft Genome of Tanacetum Coccineum: Genomic Comparison of Closely Related Tanacetum-Family Plants.</title>
        <authorList>
            <person name="Yamashiro T."/>
            <person name="Shiraishi A."/>
            <person name="Nakayama K."/>
            <person name="Satake H."/>
        </authorList>
    </citation>
    <scope>NUCLEOTIDE SEQUENCE</scope>
</reference>
<reference evidence="1" key="2">
    <citation type="submission" date="2022-01" db="EMBL/GenBank/DDBJ databases">
        <authorList>
            <person name="Yamashiro T."/>
            <person name="Shiraishi A."/>
            <person name="Satake H."/>
            <person name="Nakayama K."/>
        </authorList>
    </citation>
    <scope>NUCLEOTIDE SEQUENCE</scope>
</reference>
<comment type="caution">
    <text evidence="1">The sequence shown here is derived from an EMBL/GenBank/DDBJ whole genome shotgun (WGS) entry which is preliminary data.</text>
</comment>
<evidence type="ECO:0000313" key="1">
    <source>
        <dbReference type="EMBL" id="GJS74119.1"/>
    </source>
</evidence>
<dbReference type="EMBL" id="BQNB010010207">
    <property type="protein sequence ID" value="GJS74119.1"/>
    <property type="molecule type" value="Genomic_DNA"/>
</dbReference>
<sequence>MQAYLRHILVLQSSQPWLLAGWLLSILFGTYWADSVRQIPNNGDLSAYWRGISSKGDFLGSVPSYTAIRDPMLRLCHRLIACSIAGRSQAPEKVTSTDLLYLQGMLVGSVNIPYLLARYLRRFASGRKRGAMIYRGQFVARLAEHFRLLTEQRLQGLTVAPRLERQLVAMVGGPEVAKGALDVDEGAQAVPAPVQAPQAPLAAVSTSTMAHRLSRLEEEVHNLRGDMGEQREVLDSMARDFSRVTTWTVTSLSLMMDRNGVRHTSYADTHVSSYGDLAGKKSTMLVKYP</sequence>
<dbReference type="Proteomes" id="UP001151760">
    <property type="component" value="Unassembled WGS sequence"/>
</dbReference>
<keyword evidence="2" id="KW-1185">Reference proteome</keyword>
<protein>
    <submittedName>
        <fullName evidence="1">Uncharacterized protein</fullName>
    </submittedName>
</protein>
<organism evidence="1 2">
    <name type="scientific">Tanacetum coccineum</name>
    <dbReference type="NCBI Taxonomy" id="301880"/>
    <lineage>
        <taxon>Eukaryota</taxon>
        <taxon>Viridiplantae</taxon>
        <taxon>Streptophyta</taxon>
        <taxon>Embryophyta</taxon>
        <taxon>Tracheophyta</taxon>
        <taxon>Spermatophyta</taxon>
        <taxon>Magnoliopsida</taxon>
        <taxon>eudicotyledons</taxon>
        <taxon>Gunneridae</taxon>
        <taxon>Pentapetalae</taxon>
        <taxon>asterids</taxon>
        <taxon>campanulids</taxon>
        <taxon>Asterales</taxon>
        <taxon>Asteraceae</taxon>
        <taxon>Asteroideae</taxon>
        <taxon>Anthemideae</taxon>
        <taxon>Anthemidinae</taxon>
        <taxon>Tanacetum</taxon>
    </lineage>
</organism>
<evidence type="ECO:0000313" key="2">
    <source>
        <dbReference type="Proteomes" id="UP001151760"/>
    </source>
</evidence>